<dbReference type="InterPro" id="IPR011263">
    <property type="entry name" value="DNA-dir_RNA_pol_RpoA/D/Rpb3"/>
</dbReference>
<dbReference type="Pfam" id="PF01193">
    <property type="entry name" value="RNA_pol_L"/>
    <property type="match status" value="1"/>
</dbReference>
<dbReference type="GO" id="GO:0046983">
    <property type="term" value="F:protein dimerization activity"/>
    <property type="evidence" value="ECO:0007669"/>
    <property type="project" value="InterPro"/>
</dbReference>
<dbReference type="InterPro" id="IPR036603">
    <property type="entry name" value="RBP11-like"/>
</dbReference>
<name>A0A0Q3IR74_BRADI</name>
<evidence type="ECO:0000259" key="3">
    <source>
        <dbReference type="Pfam" id="PF01193"/>
    </source>
</evidence>
<dbReference type="OrthoDB" id="360088at2759"/>
<dbReference type="GO" id="GO:0000428">
    <property type="term" value="C:DNA-directed RNA polymerase complex"/>
    <property type="evidence" value="ECO:0007669"/>
    <property type="project" value="UniProtKB-KW"/>
</dbReference>
<keyword evidence="1" id="KW-0240">DNA-directed RNA polymerase</keyword>
<sequence length="119" mass="14238">MRHPLRLERKRNQVIKSYARSGGVKGELITGRHFGRIRDVWIKKPGRERRKGRWQNERLSFLDKVLRNGNEKHEILFLKIWTNGSLTPKKALYEASRNLIDLFLPFLRAEGRGNWFQRK</sequence>
<reference evidence="4 5" key="1">
    <citation type="journal article" date="2010" name="Nature">
        <title>Genome sequencing and analysis of the model grass Brachypodium distachyon.</title>
        <authorList>
            <consortium name="International Brachypodium Initiative"/>
        </authorList>
    </citation>
    <scope>NUCLEOTIDE SEQUENCE [LARGE SCALE GENOMIC DNA]</scope>
    <source>
        <strain evidence="4 5">Bd21</strain>
    </source>
</reference>
<dbReference type="EMBL" id="CM000883">
    <property type="protein sequence ID" value="KQJ88752.1"/>
    <property type="molecule type" value="Genomic_DNA"/>
</dbReference>
<evidence type="ECO:0000256" key="2">
    <source>
        <dbReference type="ARBA" id="ARBA00023163"/>
    </source>
</evidence>
<dbReference type="Gene3D" id="3.30.1360.10">
    <property type="entry name" value="RNA polymerase, RBP11-like subunit"/>
    <property type="match status" value="1"/>
</dbReference>
<gene>
    <name evidence="4" type="ORF">BRADI_4g20955v3</name>
</gene>
<evidence type="ECO:0000313" key="6">
    <source>
        <dbReference type="Proteomes" id="UP000008810"/>
    </source>
</evidence>
<evidence type="ECO:0000256" key="1">
    <source>
        <dbReference type="ARBA" id="ARBA00022478"/>
    </source>
</evidence>
<dbReference type="Proteomes" id="UP000008810">
    <property type="component" value="Chromosome 4"/>
</dbReference>
<keyword evidence="2" id="KW-0804">Transcription</keyword>
<organism evidence="4">
    <name type="scientific">Brachypodium distachyon</name>
    <name type="common">Purple false brome</name>
    <name type="synonym">Trachynia distachya</name>
    <dbReference type="NCBI Taxonomy" id="15368"/>
    <lineage>
        <taxon>Eukaryota</taxon>
        <taxon>Viridiplantae</taxon>
        <taxon>Streptophyta</taxon>
        <taxon>Embryophyta</taxon>
        <taxon>Tracheophyta</taxon>
        <taxon>Spermatophyta</taxon>
        <taxon>Magnoliopsida</taxon>
        <taxon>Liliopsida</taxon>
        <taxon>Poales</taxon>
        <taxon>Poaceae</taxon>
        <taxon>BOP clade</taxon>
        <taxon>Pooideae</taxon>
        <taxon>Stipodae</taxon>
        <taxon>Brachypodieae</taxon>
        <taxon>Brachypodium</taxon>
    </lineage>
</organism>
<proteinExistence type="predicted"/>
<dbReference type="Gramene" id="KQJ88752">
    <property type="protein sequence ID" value="KQJ88752"/>
    <property type="gene ID" value="BRADI_4g20955v3"/>
</dbReference>
<feature type="domain" description="DNA-directed RNA polymerase RpoA/D/Rpb3-type" evidence="3">
    <location>
        <begin position="71"/>
        <end position="103"/>
    </location>
</feature>
<dbReference type="InParanoid" id="A0A0Q3IR74"/>
<dbReference type="AlphaFoldDB" id="A0A0Q3IR74"/>
<evidence type="ECO:0000313" key="4">
    <source>
        <dbReference type="EMBL" id="KQJ88752.1"/>
    </source>
</evidence>
<dbReference type="GO" id="GO:0006351">
    <property type="term" value="P:DNA-templated transcription"/>
    <property type="evidence" value="ECO:0007669"/>
    <property type="project" value="InterPro"/>
</dbReference>
<evidence type="ECO:0000313" key="5">
    <source>
        <dbReference type="EnsemblPlants" id="KQJ88752"/>
    </source>
</evidence>
<reference evidence="4" key="2">
    <citation type="submission" date="2017-06" db="EMBL/GenBank/DDBJ databases">
        <title>WGS assembly of Brachypodium distachyon.</title>
        <authorList>
            <consortium name="The International Brachypodium Initiative"/>
            <person name="Lucas S."/>
            <person name="Harmon-Smith M."/>
            <person name="Lail K."/>
            <person name="Tice H."/>
            <person name="Grimwood J."/>
            <person name="Bruce D."/>
            <person name="Barry K."/>
            <person name="Shu S."/>
            <person name="Lindquist E."/>
            <person name="Wang M."/>
            <person name="Pitluck S."/>
            <person name="Vogel J.P."/>
            <person name="Garvin D.F."/>
            <person name="Mockler T.C."/>
            <person name="Schmutz J."/>
            <person name="Rokhsar D."/>
            <person name="Bevan M.W."/>
        </authorList>
    </citation>
    <scope>NUCLEOTIDE SEQUENCE</scope>
    <source>
        <strain evidence="4">Bd21</strain>
    </source>
</reference>
<keyword evidence="6" id="KW-1185">Reference proteome</keyword>
<dbReference type="EnsemblPlants" id="KQJ88752">
    <property type="protein sequence ID" value="KQJ88752"/>
    <property type="gene ID" value="BRADI_4g20955v3"/>
</dbReference>
<dbReference type="STRING" id="15368.A0A0Q3IR74"/>
<reference evidence="5" key="3">
    <citation type="submission" date="2018-08" db="UniProtKB">
        <authorList>
            <consortium name="EnsemblPlants"/>
        </authorList>
    </citation>
    <scope>IDENTIFICATION</scope>
    <source>
        <strain evidence="5">cv. Bd21</strain>
    </source>
</reference>
<dbReference type="GO" id="GO:0003899">
    <property type="term" value="F:DNA-directed RNA polymerase activity"/>
    <property type="evidence" value="ECO:0007669"/>
    <property type="project" value="InterPro"/>
</dbReference>
<accession>A0A0Q3IR74</accession>
<protein>
    <recommendedName>
        <fullName evidence="3">DNA-directed RNA polymerase RpoA/D/Rpb3-type domain-containing protein</fullName>
    </recommendedName>
</protein>
<dbReference type="SUPFAM" id="SSF55257">
    <property type="entry name" value="RBP11-like subunits of RNA polymerase"/>
    <property type="match status" value="1"/>
</dbReference>